<sequence length="89" mass="9449">MTKPTAAGLRRYPYTDGYFPDLSAPETAPDTALPCVCTDRCADRCAGECGCQACGAAFSEFCSEAGEFGADGHLVDELRALARYRDIGT</sequence>
<keyword evidence="2" id="KW-1185">Reference proteome</keyword>
<evidence type="ECO:0000313" key="1">
    <source>
        <dbReference type="EMBL" id="AGG89144.1"/>
    </source>
</evidence>
<dbReference type="OrthoDB" id="9974521at2"/>
<accession>M4NEF7</accession>
<evidence type="ECO:0000313" key="2">
    <source>
        <dbReference type="Proteomes" id="UP000011859"/>
    </source>
</evidence>
<gene>
    <name evidence="1" type="ORF">R2APBS1_2021</name>
</gene>
<dbReference type="AlphaFoldDB" id="M4NEF7"/>
<dbReference type="EMBL" id="CP003470">
    <property type="protein sequence ID" value="AGG89144.1"/>
    <property type="molecule type" value="Genomic_DNA"/>
</dbReference>
<name>M4NEF7_9GAMM</name>
<dbReference type="RefSeq" id="WP_015447869.1">
    <property type="nucleotide sequence ID" value="NC_020541.1"/>
</dbReference>
<dbReference type="KEGG" id="rhd:R2APBS1_2021"/>
<dbReference type="HOGENOM" id="CLU_2452601_0_0_6"/>
<dbReference type="Proteomes" id="UP000011859">
    <property type="component" value="Chromosome"/>
</dbReference>
<proteinExistence type="predicted"/>
<protein>
    <submittedName>
        <fullName evidence="1">Uncharacterized protein</fullName>
    </submittedName>
</protein>
<organism evidence="1 2">
    <name type="scientific">Rhodanobacter denitrificans</name>
    <dbReference type="NCBI Taxonomy" id="666685"/>
    <lineage>
        <taxon>Bacteria</taxon>
        <taxon>Pseudomonadati</taxon>
        <taxon>Pseudomonadota</taxon>
        <taxon>Gammaproteobacteria</taxon>
        <taxon>Lysobacterales</taxon>
        <taxon>Rhodanobacteraceae</taxon>
        <taxon>Rhodanobacter</taxon>
    </lineage>
</organism>
<dbReference type="GeneID" id="72428755"/>
<reference evidence="1 2" key="1">
    <citation type="submission" date="2012-04" db="EMBL/GenBank/DDBJ databases">
        <title>Complete genome of Rhodanobacter sp. 2APBS1.</title>
        <authorList>
            <consortium name="US DOE Joint Genome Institute"/>
            <person name="Huntemann M."/>
            <person name="Wei C.-L."/>
            <person name="Han J."/>
            <person name="Detter J.C."/>
            <person name="Han C."/>
            <person name="Tapia R."/>
            <person name="Munk A.C.C."/>
            <person name="Chen A."/>
            <person name="Krypides N."/>
            <person name="Mavromatis K."/>
            <person name="Markowitz V."/>
            <person name="Szeto E."/>
            <person name="Ivanova N."/>
            <person name="Mikhailova N."/>
            <person name="Ovchinnikova G."/>
            <person name="Pagani I."/>
            <person name="Pati A."/>
            <person name="Goodwin L."/>
            <person name="Peters L."/>
            <person name="Pitluck S."/>
            <person name="Woyke T."/>
            <person name="Prakash O."/>
            <person name="Elkins J."/>
            <person name="Brown S."/>
            <person name="Palumbo A."/>
            <person name="Hemme C."/>
            <person name="Zhou J."/>
            <person name="Watson D."/>
            <person name="Jardine P."/>
            <person name="Kostka J."/>
            <person name="Green S."/>
        </authorList>
    </citation>
    <scope>NUCLEOTIDE SEQUENCE [LARGE SCALE GENOMIC DNA]</scope>
    <source>
        <strain evidence="1 2">2APBS1</strain>
    </source>
</reference>